<gene>
    <name evidence="1" type="ORF">M153_16559000252</name>
</gene>
<protein>
    <submittedName>
        <fullName evidence="1">Uncharacterized protein</fullName>
    </submittedName>
</protein>
<keyword evidence="2" id="KW-1185">Reference proteome</keyword>
<dbReference type="AlphaFoldDB" id="A0A0R0LY39"/>
<comment type="caution">
    <text evidence="1">The sequence shown here is derived from an EMBL/GenBank/DDBJ whole genome shotgun (WGS) entry which is preliminary data.</text>
</comment>
<dbReference type="VEuPathDB" id="MicrosporidiaDB:M153_16559000252"/>
<dbReference type="EMBL" id="LGUB01001356">
    <property type="protein sequence ID" value="KRH91956.1"/>
    <property type="molecule type" value="Genomic_DNA"/>
</dbReference>
<dbReference type="OrthoDB" id="3863715at2759"/>
<feature type="non-terminal residue" evidence="1">
    <location>
        <position position="84"/>
    </location>
</feature>
<dbReference type="SUPFAM" id="SSF56672">
    <property type="entry name" value="DNA/RNA polymerases"/>
    <property type="match status" value="1"/>
</dbReference>
<evidence type="ECO:0000313" key="1">
    <source>
        <dbReference type="EMBL" id="KRH91956.1"/>
    </source>
</evidence>
<dbReference type="Gene3D" id="3.30.70.270">
    <property type="match status" value="1"/>
</dbReference>
<organism evidence="1 2">
    <name type="scientific">Pseudoloma neurophilia</name>
    <dbReference type="NCBI Taxonomy" id="146866"/>
    <lineage>
        <taxon>Eukaryota</taxon>
        <taxon>Fungi</taxon>
        <taxon>Fungi incertae sedis</taxon>
        <taxon>Microsporidia</taxon>
        <taxon>Pseudoloma</taxon>
    </lineage>
</organism>
<accession>A0A0R0LY39</accession>
<reference evidence="1 2" key="1">
    <citation type="submission" date="2015-07" db="EMBL/GenBank/DDBJ databases">
        <title>The genome of Pseudoloma neurophilia, a relevant intracellular parasite of the zebrafish.</title>
        <authorList>
            <person name="Ndikumana S."/>
            <person name="Pelin A."/>
            <person name="Sanders J."/>
            <person name="Corradi N."/>
        </authorList>
    </citation>
    <scope>NUCLEOTIDE SEQUENCE [LARGE SCALE GENOMIC DNA]</scope>
    <source>
        <strain evidence="1 2">MK1</strain>
    </source>
</reference>
<dbReference type="InterPro" id="IPR043502">
    <property type="entry name" value="DNA/RNA_pol_sf"/>
</dbReference>
<dbReference type="Proteomes" id="UP000051530">
    <property type="component" value="Unassembled WGS sequence"/>
</dbReference>
<proteinExistence type="predicted"/>
<name>A0A0R0LY39_9MICR</name>
<sequence length="84" mass="10445">MNLKKNEFYKQSISYLGYKFEDGKYIFDESKLKDFSFWKRPRSRKQFKSIIGPLNWYRMFDKNLSSRISFLYDELKNVNRNIYM</sequence>
<dbReference type="InterPro" id="IPR043128">
    <property type="entry name" value="Rev_trsase/Diguanyl_cyclase"/>
</dbReference>
<evidence type="ECO:0000313" key="2">
    <source>
        <dbReference type="Proteomes" id="UP000051530"/>
    </source>
</evidence>